<keyword evidence="5 9" id="KW-0067">ATP-binding</keyword>
<comment type="similarity">
    <text evidence="9 10">Belongs to the TRAFAC class myosin-kinesin ATPase superfamily. Kinesin family.</text>
</comment>
<accession>A0AAU9K109</accession>
<evidence type="ECO:0000256" key="3">
    <source>
        <dbReference type="ARBA" id="ARBA00022701"/>
    </source>
</evidence>
<evidence type="ECO:0000313" key="14">
    <source>
        <dbReference type="Proteomes" id="UP001162131"/>
    </source>
</evidence>
<dbReference type="PANTHER" id="PTHR47969:SF15">
    <property type="entry name" value="CHROMOSOME-ASSOCIATED KINESIN KIF4A-RELATED"/>
    <property type="match status" value="1"/>
</dbReference>
<feature type="region of interest" description="Disordered" evidence="11">
    <location>
        <begin position="641"/>
        <end position="763"/>
    </location>
</feature>
<dbReference type="GO" id="GO:0008017">
    <property type="term" value="F:microtubule binding"/>
    <property type="evidence" value="ECO:0007669"/>
    <property type="project" value="InterPro"/>
</dbReference>
<dbReference type="GO" id="GO:0007052">
    <property type="term" value="P:mitotic spindle organization"/>
    <property type="evidence" value="ECO:0007669"/>
    <property type="project" value="TreeGrafter"/>
</dbReference>
<feature type="compositionally biased region" description="Basic and acidic residues" evidence="11">
    <location>
        <begin position="376"/>
        <end position="410"/>
    </location>
</feature>
<dbReference type="PANTHER" id="PTHR47969">
    <property type="entry name" value="CHROMOSOME-ASSOCIATED KINESIN KIF4A-RELATED"/>
    <property type="match status" value="1"/>
</dbReference>
<organism evidence="13 14">
    <name type="scientific">Blepharisma stoltei</name>
    <dbReference type="NCBI Taxonomy" id="1481888"/>
    <lineage>
        <taxon>Eukaryota</taxon>
        <taxon>Sar</taxon>
        <taxon>Alveolata</taxon>
        <taxon>Ciliophora</taxon>
        <taxon>Postciliodesmatophora</taxon>
        <taxon>Heterotrichea</taxon>
        <taxon>Heterotrichida</taxon>
        <taxon>Blepharismidae</taxon>
        <taxon>Blepharisma</taxon>
    </lineage>
</organism>
<keyword evidence="4 9" id="KW-0547">Nucleotide-binding</keyword>
<keyword evidence="3 10" id="KW-0493">Microtubule</keyword>
<feature type="compositionally biased region" description="Polar residues" evidence="11">
    <location>
        <begin position="429"/>
        <end position="442"/>
    </location>
</feature>
<comment type="caution">
    <text evidence="13">The sequence shown here is derived from an EMBL/GenBank/DDBJ whole genome shotgun (WGS) entry which is preliminary data.</text>
</comment>
<dbReference type="GO" id="GO:0005874">
    <property type="term" value="C:microtubule"/>
    <property type="evidence" value="ECO:0007669"/>
    <property type="project" value="UniProtKB-KW"/>
</dbReference>
<comment type="subcellular location">
    <subcellularLocation>
        <location evidence="1">Cytoplasm</location>
        <location evidence="1">Cytoskeleton</location>
    </subcellularLocation>
</comment>
<evidence type="ECO:0000256" key="1">
    <source>
        <dbReference type="ARBA" id="ARBA00004245"/>
    </source>
</evidence>
<dbReference type="PROSITE" id="PS50067">
    <property type="entry name" value="KINESIN_MOTOR_2"/>
    <property type="match status" value="1"/>
</dbReference>
<feature type="compositionally biased region" description="Basic residues" evidence="11">
    <location>
        <begin position="414"/>
        <end position="428"/>
    </location>
</feature>
<dbReference type="Proteomes" id="UP001162131">
    <property type="component" value="Unassembled WGS sequence"/>
</dbReference>
<dbReference type="GO" id="GO:0007018">
    <property type="term" value="P:microtubule-based movement"/>
    <property type="evidence" value="ECO:0007669"/>
    <property type="project" value="InterPro"/>
</dbReference>
<feature type="region of interest" description="Disordered" evidence="11">
    <location>
        <begin position="374"/>
        <end position="445"/>
    </location>
</feature>
<evidence type="ECO:0000256" key="4">
    <source>
        <dbReference type="ARBA" id="ARBA00022741"/>
    </source>
</evidence>
<keyword evidence="6" id="KW-0175">Coiled coil</keyword>
<evidence type="ECO:0000259" key="12">
    <source>
        <dbReference type="PROSITE" id="PS50067"/>
    </source>
</evidence>
<evidence type="ECO:0000256" key="2">
    <source>
        <dbReference type="ARBA" id="ARBA00022490"/>
    </source>
</evidence>
<dbReference type="InterPro" id="IPR036961">
    <property type="entry name" value="Kinesin_motor_dom_sf"/>
</dbReference>
<keyword evidence="14" id="KW-1185">Reference proteome</keyword>
<dbReference type="SMART" id="SM00129">
    <property type="entry name" value="KISc"/>
    <property type="match status" value="1"/>
</dbReference>
<feature type="binding site" evidence="9">
    <location>
        <begin position="90"/>
        <end position="97"/>
    </location>
    <ligand>
        <name>ATP</name>
        <dbReference type="ChEBI" id="CHEBI:30616"/>
    </ligand>
</feature>
<dbReference type="GO" id="GO:0051231">
    <property type="term" value="P:spindle elongation"/>
    <property type="evidence" value="ECO:0007669"/>
    <property type="project" value="TreeGrafter"/>
</dbReference>
<dbReference type="InterPro" id="IPR019821">
    <property type="entry name" value="Kinesin_motor_CS"/>
</dbReference>
<feature type="domain" description="Kinesin motor" evidence="12">
    <location>
        <begin position="6"/>
        <end position="333"/>
    </location>
</feature>
<dbReference type="PRINTS" id="PR00380">
    <property type="entry name" value="KINESINHEAVY"/>
</dbReference>
<name>A0AAU9K109_9CILI</name>
<gene>
    <name evidence="13" type="ORF">BSTOLATCC_MIC53773</name>
</gene>
<evidence type="ECO:0000256" key="11">
    <source>
        <dbReference type="SAM" id="MobiDB-lite"/>
    </source>
</evidence>
<dbReference type="FunFam" id="3.40.850.10:FF:000029">
    <property type="entry name" value="Kinesin-like protein KIF17"/>
    <property type="match status" value="1"/>
</dbReference>
<dbReference type="SUPFAM" id="SSF52540">
    <property type="entry name" value="P-loop containing nucleoside triphosphate hydrolases"/>
    <property type="match status" value="1"/>
</dbReference>
<sequence>MSSLETVKVVVRVRPLLQIELNKSCQIVVDSDRAQSQIIIKNPKTSATKIFAYDNIYPQDSSQELIYDETAFPLIEQVIEGYNGTIFAYGQTGCGKTYTMVGNPQKEEQGILPNSFHHIFGCVGESSQNKKFLIRCSYCEIYNEEIRDLLNYDEKNKLELLESKEKGIHVKGLNLQIVKSAEDVANAMEMGNAHRVTKQTQMNERSSRSHAIFTIYIETSQEISGRETIRAGKINFVDLAGSERQKKTGVVGDRLKEAIEINLSLSALGNVINALVDGNVTHIPYRDSKLTRLLQDSLGGNTKTVMIAVVSPADYNYEESLSTLRYASRAKFIKNKPIINEDPKDALLRSYAEEIERLKRLLYEKNPNATGSFIEYTRESKTRAESEFDDTESRSSLDQSKILKRERDSSLRTVRSKSRNSDPKKKHSSVTPMLMSNASSFSEEQEVNTERENLEMMVKKLEEQLVVGGEALFNAEQERLNAKREFLKKLKKQREKEKKLAEKNKQHEEELMKKEKNYASLQEEVDALRESNKLLQTKYDAALSEIDDINKEKTREQEEVFNAYRASEREIEFLNQVIMNFVDLNELMKIKMKSQYDEDNHTWKVPAFVVQKKQTLFPKLPRAQLREVVQRELKQRHLVFKGRGSPSPDVWNPISEESDEDKDLSPGPHIVKCQLDYLGNHFSNSPQEHDARPTTSGTKSRNQKYRNRVQRPMEPIESGMGSEKSDWNNQCIKKKMLSPIQRKPSRPYQEEHAAFSRSGLKIL</sequence>
<dbReference type="AlphaFoldDB" id="A0AAU9K109"/>
<dbReference type="GO" id="GO:0003777">
    <property type="term" value="F:microtubule motor activity"/>
    <property type="evidence" value="ECO:0007669"/>
    <property type="project" value="InterPro"/>
</dbReference>
<dbReference type="EMBL" id="CAJZBQ010000053">
    <property type="protein sequence ID" value="CAG9331710.1"/>
    <property type="molecule type" value="Genomic_DNA"/>
</dbReference>
<keyword evidence="2" id="KW-0963">Cytoplasm</keyword>
<keyword evidence="8" id="KW-0206">Cytoskeleton</keyword>
<evidence type="ECO:0000256" key="10">
    <source>
        <dbReference type="RuleBase" id="RU000394"/>
    </source>
</evidence>
<dbReference type="Gene3D" id="3.40.850.10">
    <property type="entry name" value="Kinesin motor domain"/>
    <property type="match status" value="1"/>
</dbReference>
<dbReference type="Pfam" id="PF00225">
    <property type="entry name" value="Kinesin"/>
    <property type="match status" value="1"/>
</dbReference>
<keyword evidence="7 9" id="KW-0505">Motor protein</keyword>
<reference evidence="13" key="1">
    <citation type="submission" date="2021-09" db="EMBL/GenBank/DDBJ databases">
        <authorList>
            <consortium name="AG Swart"/>
            <person name="Singh M."/>
            <person name="Singh A."/>
            <person name="Seah K."/>
            <person name="Emmerich C."/>
        </authorList>
    </citation>
    <scope>NUCLEOTIDE SEQUENCE</scope>
    <source>
        <strain evidence="13">ATCC30299</strain>
    </source>
</reference>
<dbReference type="InterPro" id="IPR001752">
    <property type="entry name" value="Kinesin_motor_dom"/>
</dbReference>
<evidence type="ECO:0000256" key="9">
    <source>
        <dbReference type="PROSITE-ProRule" id="PRU00283"/>
    </source>
</evidence>
<evidence type="ECO:0000256" key="6">
    <source>
        <dbReference type="ARBA" id="ARBA00023054"/>
    </source>
</evidence>
<evidence type="ECO:0000256" key="5">
    <source>
        <dbReference type="ARBA" id="ARBA00022840"/>
    </source>
</evidence>
<dbReference type="GO" id="GO:0005875">
    <property type="term" value="C:microtubule associated complex"/>
    <property type="evidence" value="ECO:0007669"/>
    <property type="project" value="TreeGrafter"/>
</dbReference>
<evidence type="ECO:0000256" key="7">
    <source>
        <dbReference type="ARBA" id="ARBA00023175"/>
    </source>
</evidence>
<dbReference type="PROSITE" id="PS00411">
    <property type="entry name" value="KINESIN_MOTOR_1"/>
    <property type="match status" value="1"/>
</dbReference>
<evidence type="ECO:0000256" key="8">
    <source>
        <dbReference type="ARBA" id="ARBA00023212"/>
    </source>
</evidence>
<dbReference type="InterPro" id="IPR027640">
    <property type="entry name" value="Kinesin-like_fam"/>
</dbReference>
<protein>
    <recommendedName>
        <fullName evidence="10">Kinesin-like protein</fullName>
    </recommendedName>
</protein>
<dbReference type="GO" id="GO:0005524">
    <property type="term" value="F:ATP binding"/>
    <property type="evidence" value="ECO:0007669"/>
    <property type="project" value="UniProtKB-UniRule"/>
</dbReference>
<evidence type="ECO:0000313" key="13">
    <source>
        <dbReference type="EMBL" id="CAG9331710.1"/>
    </source>
</evidence>
<dbReference type="InterPro" id="IPR027417">
    <property type="entry name" value="P-loop_NTPase"/>
</dbReference>
<proteinExistence type="inferred from homology"/>